<dbReference type="PANTHER" id="PTHR30448">
    <property type="entry name" value="RNASE ADAPTER PROTEIN RAPZ"/>
    <property type="match status" value="1"/>
</dbReference>
<evidence type="ECO:0000313" key="8">
    <source>
        <dbReference type="Proteomes" id="UP001216390"/>
    </source>
</evidence>
<dbReference type="GO" id="GO:0005525">
    <property type="term" value="F:GTP binding"/>
    <property type="evidence" value="ECO:0007669"/>
    <property type="project" value="UniProtKB-UniRule"/>
</dbReference>
<dbReference type="GO" id="GO:0005524">
    <property type="term" value="F:ATP binding"/>
    <property type="evidence" value="ECO:0007669"/>
    <property type="project" value="UniProtKB-UniRule"/>
</dbReference>
<dbReference type="Pfam" id="PF03668">
    <property type="entry name" value="RapZ-like_N"/>
    <property type="match status" value="1"/>
</dbReference>
<keyword evidence="1 4" id="KW-0547">Nucleotide-binding</keyword>
<evidence type="ECO:0000313" key="7">
    <source>
        <dbReference type="EMBL" id="WCO69087.1"/>
    </source>
</evidence>
<evidence type="ECO:0000256" key="4">
    <source>
        <dbReference type="HAMAP-Rule" id="MF_00636"/>
    </source>
</evidence>
<evidence type="ECO:0000256" key="1">
    <source>
        <dbReference type="ARBA" id="ARBA00022741"/>
    </source>
</evidence>
<feature type="domain" description="RapZ C-terminal" evidence="6">
    <location>
        <begin position="161"/>
        <end position="279"/>
    </location>
</feature>
<comment type="caution">
    <text evidence="4">Lacks conserved residue(s) required for the propagation of feature annotation.</text>
</comment>
<dbReference type="KEGG" id="ima:PO878_10150"/>
<keyword evidence="3 4" id="KW-0342">GTP-binding</keyword>
<proteinExistence type="inferred from homology"/>
<gene>
    <name evidence="7" type="primary">rapZ</name>
    <name evidence="7" type="ORF">PO878_10150</name>
</gene>
<dbReference type="NCBIfam" id="NF003828">
    <property type="entry name" value="PRK05416.1"/>
    <property type="match status" value="1"/>
</dbReference>
<organism evidence="7 8">
    <name type="scientific">Iamia majanohamensis</name>
    <dbReference type="NCBI Taxonomy" id="467976"/>
    <lineage>
        <taxon>Bacteria</taxon>
        <taxon>Bacillati</taxon>
        <taxon>Actinomycetota</taxon>
        <taxon>Acidimicrobiia</taxon>
        <taxon>Acidimicrobiales</taxon>
        <taxon>Iamiaceae</taxon>
        <taxon>Iamia</taxon>
    </lineage>
</organism>
<dbReference type="InterPro" id="IPR027417">
    <property type="entry name" value="P-loop_NTPase"/>
</dbReference>
<dbReference type="PANTHER" id="PTHR30448:SF0">
    <property type="entry name" value="RNASE ADAPTER PROTEIN RAPZ"/>
    <property type="match status" value="1"/>
</dbReference>
<dbReference type="HAMAP" id="MF_00636">
    <property type="entry name" value="RapZ_like"/>
    <property type="match status" value="1"/>
</dbReference>
<keyword evidence="8" id="KW-1185">Reference proteome</keyword>
<dbReference type="InterPro" id="IPR005337">
    <property type="entry name" value="RapZ-like"/>
</dbReference>
<feature type="domain" description="RapZ-like N-terminal" evidence="5">
    <location>
        <begin position="3"/>
        <end position="153"/>
    </location>
</feature>
<dbReference type="InterPro" id="IPR053931">
    <property type="entry name" value="RapZ_C"/>
</dbReference>
<evidence type="ECO:0000256" key="3">
    <source>
        <dbReference type="ARBA" id="ARBA00023134"/>
    </source>
</evidence>
<protein>
    <submittedName>
        <fullName evidence="7">RNase adapter RapZ</fullName>
    </submittedName>
</protein>
<dbReference type="Pfam" id="PF22740">
    <property type="entry name" value="PapZ_C"/>
    <property type="match status" value="1"/>
</dbReference>
<dbReference type="AlphaFoldDB" id="A0AAE9Y9J1"/>
<evidence type="ECO:0000259" key="6">
    <source>
        <dbReference type="Pfam" id="PF22740"/>
    </source>
</evidence>
<accession>A0AAE9Y9J1</accession>
<feature type="binding site" evidence="4">
    <location>
        <begin position="9"/>
        <end position="16"/>
    </location>
    <ligand>
        <name>ATP</name>
        <dbReference type="ChEBI" id="CHEBI:30616"/>
    </ligand>
</feature>
<sequence>MTDFVVITGMSGAGRSTAAGVLEDRGWFVIDNLPTSLMGKVAELATAPGSTISQVALAIGPGAMFEEPSRLLEPLRAGEGSLRVVFLDATTDALVQRYEGTKRRHPIGGDTLATSIERERTMADGLRAQADLVIDTSDLSVHDLRARIEELVETGTPDGLNLSLTSFGYKHGLPRDADIVLDVRFLPNPHWVEELRPRTGRDPEVRDHAFDHPSAGPFLDQVTSLLELLLPEYEREGKAYLSIAFGCTGGHHRSVAVVEEVAARLRDAGSAVTVSHRDIAT</sequence>
<evidence type="ECO:0000256" key="2">
    <source>
        <dbReference type="ARBA" id="ARBA00022840"/>
    </source>
</evidence>
<dbReference type="EMBL" id="CP116942">
    <property type="protein sequence ID" value="WCO69087.1"/>
    <property type="molecule type" value="Genomic_DNA"/>
</dbReference>
<dbReference type="Proteomes" id="UP001216390">
    <property type="component" value="Chromosome"/>
</dbReference>
<dbReference type="RefSeq" id="WP_272738601.1">
    <property type="nucleotide sequence ID" value="NZ_CP116942.1"/>
</dbReference>
<keyword evidence="2 4" id="KW-0067">ATP-binding</keyword>
<evidence type="ECO:0000259" key="5">
    <source>
        <dbReference type="Pfam" id="PF03668"/>
    </source>
</evidence>
<dbReference type="InterPro" id="IPR053930">
    <property type="entry name" value="RapZ-like_N"/>
</dbReference>
<dbReference type="SUPFAM" id="SSF52540">
    <property type="entry name" value="P-loop containing nucleoside triphosphate hydrolases"/>
    <property type="match status" value="1"/>
</dbReference>
<dbReference type="Gene3D" id="3.40.50.300">
    <property type="entry name" value="P-loop containing nucleotide triphosphate hydrolases"/>
    <property type="match status" value="1"/>
</dbReference>
<name>A0AAE9Y9J1_9ACTN</name>
<reference evidence="7" key="1">
    <citation type="submission" date="2023-01" db="EMBL/GenBank/DDBJ databases">
        <title>The diversity of Class Acidimicrobiia in South China Sea sediment environments and the proposal of Iamia marina sp. nov., a novel species of the genus Iamia.</title>
        <authorList>
            <person name="He Y."/>
            <person name="Tian X."/>
        </authorList>
    </citation>
    <scope>NUCLEOTIDE SEQUENCE</scope>
    <source>
        <strain evidence="7">DSM 19957</strain>
    </source>
</reference>
<dbReference type="PIRSF" id="PIRSF005052">
    <property type="entry name" value="P-loopkin"/>
    <property type="match status" value="1"/>
</dbReference>